<feature type="domain" description="TECPR1-like DysF" evidence="7">
    <location>
        <begin position="106"/>
        <end position="505"/>
    </location>
</feature>
<keyword evidence="9" id="KW-1185">Reference proteome</keyword>
<evidence type="ECO:0000256" key="5">
    <source>
        <dbReference type="SAM" id="MobiDB-lite"/>
    </source>
</evidence>
<dbReference type="InterPro" id="IPR052816">
    <property type="entry name" value="Peroxisomal_Membrane_PEX28-32"/>
</dbReference>
<dbReference type="PANTHER" id="PTHR28304">
    <property type="entry name" value="PEROXISOMAL MEMBRANE PROTEIN PEX29"/>
    <property type="match status" value="1"/>
</dbReference>
<dbReference type="Pfam" id="PF06398">
    <property type="entry name" value="Pex24p"/>
    <property type="match status" value="1"/>
</dbReference>
<evidence type="ECO:0000256" key="6">
    <source>
        <dbReference type="SAM" id="Phobius"/>
    </source>
</evidence>
<evidence type="ECO:0000313" key="9">
    <source>
        <dbReference type="Proteomes" id="UP000807342"/>
    </source>
</evidence>
<feature type="region of interest" description="Disordered" evidence="5">
    <location>
        <begin position="187"/>
        <end position="206"/>
    </location>
</feature>
<evidence type="ECO:0000256" key="3">
    <source>
        <dbReference type="ARBA" id="ARBA00022989"/>
    </source>
</evidence>
<dbReference type="OrthoDB" id="74314at2759"/>
<feature type="region of interest" description="Disordered" evidence="5">
    <location>
        <begin position="33"/>
        <end position="58"/>
    </location>
</feature>
<evidence type="ECO:0000313" key="8">
    <source>
        <dbReference type="EMBL" id="KAF9447007.1"/>
    </source>
</evidence>
<dbReference type="EMBL" id="MU151219">
    <property type="protein sequence ID" value="KAF9447007.1"/>
    <property type="molecule type" value="Genomic_DNA"/>
</dbReference>
<dbReference type="Proteomes" id="UP000807342">
    <property type="component" value="Unassembled WGS sequence"/>
</dbReference>
<dbReference type="AlphaFoldDB" id="A0A9P6C0V9"/>
<dbReference type="GO" id="GO:0005778">
    <property type="term" value="C:peroxisomal membrane"/>
    <property type="evidence" value="ECO:0007669"/>
    <property type="project" value="TreeGrafter"/>
</dbReference>
<keyword evidence="3 6" id="KW-1133">Transmembrane helix</keyword>
<evidence type="ECO:0000256" key="1">
    <source>
        <dbReference type="ARBA" id="ARBA00004141"/>
    </source>
</evidence>
<gene>
    <name evidence="8" type="ORF">P691DRAFT_672356</name>
</gene>
<feature type="compositionally biased region" description="Low complexity" evidence="5">
    <location>
        <begin position="187"/>
        <end position="201"/>
    </location>
</feature>
<feature type="transmembrane region" description="Helical" evidence="6">
    <location>
        <begin position="152"/>
        <end position="176"/>
    </location>
</feature>
<comment type="caution">
    <text evidence="8">The sequence shown here is derived from an EMBL/GenBank/DDBJ whole genome shotgun (WGS) entry which is preliminary data.</text>
</comment>
<protein>
    <recommendedName>
        <fullName evidence="7">TECPR1-like DysF domain-containing protein</fullName>
    </recommendedName>
</protein>
<organism evidence="8 9">
    <name type="scientific">Macrolepiota fuliginosa MF-IS2</name>
    <dbReference type="NCBI Taxonomy" id="1400762"/>
    <lineage>
        <taxon>Eukaryota</taxon>
        <taxon>Fungi</taxon>
        <taxon>Dikarya</taxon>
        <taxon>Basidiomycota</taxon>
        <taxon>Agaricomycotina</taxon>
        <taxon>Agaricomycetes</taxon>
        <taxon>Agaricomycetidae</taxon>
        <taxon>Agaricales</taxon>
        <taxon>Agaricineae</taxon>
        <taxon>Agaricaceae</taxon>
        <taxon>Macrolepiota</taxon>
    </lineage>
</organism>
<dbReference type="InterPro" id="IPR010482">
    <property type="entry name" value="TECPR1-like_DysF"/>
</dbReference>
<feature type="transmembrane region" description="Helical" evidence="6">
    <location>
        <begin position="265"/>
        <end position="286"/>
    </location>
</feature>
<reference evidence="8" key="1">
    <citation type="submission" date="2020-11" db="EMBL/GenBank/DDBJ databases">
        <authorList>
            <consortium name="DOE Joint Genome Institute"/>
            <person name="Ahrendt S."/>
            <person name="Riley R."/>
            <person name="Andreopoulos W."/>
            <person name="Labutti K."/>
            <person name="Pangilinan J."/>
            <person name="Ruiz-Duenas F.J."/>
            <person name="Barrasa J.M."/>
            <person name="Sanchez-Garcia M."/>
            <person name="Camarero S."/>
            <person name="Miyauchi S."/>
            <person name="Serrano A."/>
            <person name="Linde D."/>
            <person name="Babiker R."/>
            <person name="Drula E."/>
            <person name="Ayuso-Fernandez I."/>
            <person name="Pacheco R."/>
            <person name="Padilla G."/>
            <person name="Ferreira P."/>
            <person name="Barriuso J."/>
            <person name="Kellner H."/>
            <person name="Castanera R."/>
            <person name="Alfaro M."/>
            <person name="Ramirez L."/>
            <person name="Pisabarro A.G."/>
            <person name="Kuo A."/>
            <person name="Tritt A."/>
            <person name="Lipzen A."/>
            <person name="He G."/>
            <person name="Yan M."/>
            <person name="Ng V."/>
            <person name="Cullen D."/>
            <person name="Martin F."/>
            <person name="Rosso M.-N."/>
            <person name="Henrissat B."/>
            <person name="Hibbett D."/>
            <person name="Martinez A.T."/>
            <person name="Grigoriev I.V."/>
        </authorList>
    </citation>
    <scope>NUCLEOTIDE SEQUENCE</scope>
    <source>
        <strain evidence="8">MF-IS2</strain>
    </source>
</reference>
<evidence type="ECO:0000256" key="2">
    <source>
        <dbReference type="ARBA" id="ARBA00022692"/>
    </source>
</evidence>
<accession>A0A9P6C0V9</accession>
<evidence type="ECO:0000259" key="7">
    <source>
        <dbReference type="Pfam" id="PF06398"/>
    </source>
</evidence>
<proteinExistence type="predicted"/>
<name>A0A9P6C0V9_9AGAR</name>
<keyword evidence="2 6" id="KW-0812">Transmembrane</keyword>
<comment type="subcellular location">
    <subcellularLocation>
        <location evidence="1">Membrane</location>
        <topology evidence="1">Multi-pass membrane protein</topology>
    </subcellularLocation>
</comment>
<sequence length="523" mass="58323">MATLEYIDIPSSATRLEDSQKIQPAQKIITTLPQLDPQDVVGRHQRSNSSPSSSGLQTTPMAFIPQLLMGSIPTPSTAGKAAVSPPTNTRKKIGSEKAVLLSSRDPLSLPIMTQNFKRFVAKVGPVFWFQDRVEEILFWKGGWKRTATWMTLYVFLCYFPRTILLIPHTILIGIILSTYPWASSASPSTPSSPSDTSSTPTQQPAEGTAAWQANLQGIQNLMGFVAEMTTLTQPYTYHLSLTPLHLTPSTSNISSHASPTTRSPYTPQILTLLVVTFFPLLVLIHLPTFPIREVALFVGLAPFIATHPTVRALAPTLLHSAQISIPAILSRYERFITLIHPSLTKWIHMPIRTTIERFIDNDRLPDEIWRAEIREVELFENERYDGIPPVIESTGQGWSKANLRQGERSAWTRGRDGWTGIGPEDEIRSVPLQFLCSSNLTFSLSQNWRFVPTEDWRKDLTGDWAGCGGADEDAWVYTNDAWLGPRPGVYSAGGGSVTRRRRWVRRVWFDASAARDSQPIGSC</sequence>
<dbReference type="GO" id="GO:0007031">
    <property type="term" value="P:peroxisome organization"/>
    <property type="evidence" value="ECO:0007669"/>
    <property type="project" value="UniProtKB-ARBA"/>
</dbReference>
<keyword evidence="4 6" id="KW-0472">Membrane</keyword>
<evidence type="ECO:0000256" key="4">
    <source>
        <dbReference type="ARBA" id="ARBA00023136"/>
    </source>
</evidence>
<dbReference type="PANTHER" id="PTHR28304:SF2">
    <property type="entry name" value="PEROXISOMAL MEMBRANE PROTEIN PEX29"/>
    <property type="match status" value="1"/>
</dbReference>